<sequence>MLKKIFDIDRRELVISYSDFVYLCGINQWNKNYTVVNREIKKFLNILLDYKIEYSTRNGFYTFVCFERAEHNYSDQHIKITFQKDFYNMVVSYSLGFTSFELVEFIALSSKYTKTLYRLLKQYKSTGEFYIQWQEFVKIMDIPKSYAQIDIDRQILQPAIKELTKEFELCKDTKNKRIPFGNLAYQKIKAGVGNKVVAIKFNFDKSKDDYQPFRYKETPLIETKEQNYLNQFIGKYTIIIKEKVNVKVEILELHRIYEDGLLFLDIIARDIQTNETLNERLPFSNELHLKQSLEKSCKDEPNELR</sequence>
<dbReference type="EMBL" id="JRPH02000006">
    <property type="protein sequence ID" value="TLE05593.1"/>
    <property type="molecule type" value="Genomic_DNA"/>
</dbReference>
<gene>
    <name evidence="3" type="ORF">LS77_002550</name>
</gene>
<dbReference type="InterPro" id="IPR036388">
    <property type="entry name" value="WH-like_DNA-bd_sf"/>
</dbReference>
<protein>
    <submittedName>
        <fullName evidence="3">RepB family plasmid replication initiator protein</fullName>
    </submittedName>
</protein>
<evidence type="ECO:0000256" key="1">
    <source>
        <dbReference type="ARBA" id="ARBA00038283"/>
    </source>
</evidence>
<dbReference type="Gene3D" id="1.10.10.10">
    <property type="entry name" value="Winged helix-like DNA-binding domain superfamily/Winged helix DNA-binding domain"/>
    <property type="match status" value="2"/>
</dbReference>
<proteinExistence type="inferred from homology"/>
<dbReference type="RefSeq" id="WP_004088244.1">
    <property type="nucleotide sequence ID" value="NZ_JAERIZ010000002.1"/>
</dbReference>
<dbReference type="Pfam" id="PF01051">
    <property type="entry name" value="Rep3_N"/>
    <property type="match status" value="1"/>
</dbReference>
<dbReference type="InterPro" id="IPR000525">
    <property type="entry name" value="Initiator_Rep_WH1"/>
</dbReference>
<dbReference type="AlphaFoldDB" id="A0A6D2CB17"/>
<name>A0A6D2CB17_9HELI</name>
<accession>A0A6D2CB17</accession>
<comment type="similarity">
    <text evidence="1">Belongs to the initiator RepB protein family.</text>
</comment>
<evidence type="ECO:0000313" key="3">
    <source>
        <dbReference type="EMBL" id="TLE05593.1"/>
    </source>
</evidence>
<dbReference type="Pfam" id="PF21205">
    <property type="entry name" value="Rep3_C"/>
    <property type="match status" value="1"/>
</dbReference>
<feature type="domain" description="Initiator Rep protein WH1" evidence="2">
    <location>
        <begin position="7"/>
        <end position="121"/>
    </location>
</feature>
<evidence type="ECO:0000313" key="4">
    <source>
        <dbReference type="Proteomes" id="UP000029870"/>
    </source>
</evidence>
<dbReference type="Proteomes" id="UP000029870">
    <property type="component" value="Unassembled WGS sequence"/>
</dbReference>
<dbReference type="GeneID" id="60657272"/>
<organism evidence="3 4">
    <name type="scientific">Helicobacter bilis</name>
    <dbReference type="NCBI Taxonomy" id="37372"/>
    <lineage>
        <taxon>Bacteria</taxon>
        <taxon>Pseudomonadati</taxon>
        <taxon>Campylobacterota</taxon>
        <taxon>Epsilonproteobacteria</taxon>
        <taxon>Campylobacterales</taxon>
        <taxon>Helicobacteraceae</taxon>
        <taxon>Helicobacter</taxon>
    </lineage>
</organism>
<dbReference type="SUPFAM" id="SSF46785">
    <property type="entry name" value="Winged helix' DNA-binding domain"/>
    <property type="match status" value="1"/>
</dbReference>
<evidence type="ECO:0000259" key="2">
    <source>
        <dbReference type="Pfam" id="PF01051"/>
    </source>
</evidence>
<reference evidence="3 4" key="1">
    <citation type="journal article" date="2014" name="Genome Announc.">
        <title>Draft genome sequences of eight enterohepatic helicobacter species isolated from both laboratory and wild rodents.</title>
        <authorList>
            <person name="Sheh A."/>
            <person name="Shen Z."/>
            <person name="Fox J.G."/>
        </authorList>
    </citation>
    <scope>NUCLEOTIDE SEQUENCE [LARGE SCALE GENOMIC DNA]</scope>
    <source>
        <strain evidence="3 4">Missouri</strain>
    </source>
</reference>
<dbReference type="InterPro" id="IPR036390">
    <property type="entry name" value="WH_DNA-bd_sf"/>
</dbReference>
<dbReference type="GO" id="GO:0006270">
    <property type="term" value="P:DNA replication initiation"/>
    <property type="evidence" value="ECO:0007669"/>
    <property type="project" value="InterPro"/>
</dbReference>
<dbReference type="GO" id="GO:0003887">
    <property type="term" value="F:DNA-directed DNA polymerase activity"/>
    <property type="evidence" value="ECO:0007669"/>
    <property type="project" value="InterPro"/>
</dbReference>
<comment type="caution">
    <text evidence="3">The sequence shown here is derived from an EMBL/GenBank/DDBJ whole genome shotgun (WGS) entry which is preliminary data.</text>
</comment>